<dbReference type="InterPro" id="IPR011013">
    <property type="entry name" value="Gal_mutarotase_sf_dom"/>
</dbReference>
<evidence type="ECO:0000256" key="10">
    <source>
        <dbReference type="SAM" id="SignalP"/>
    </source>
</evidence>
<feature type="signal peptide" evidence="10">
    <location>
        <begin position="1"/>
        <end position="35"/>
    </location>
</feature>
<evidence type="ECO:0000256" key="8">
    <source>
        <dbReference type="ARBA" id="ARBA00023277"/>
    </source>
</evidence>
<dbReference type="Gene3D" id="2.70.98.10">
    <property type="match status" value="1"/>
</dbReference>
<accession>A0ABR4PT53</accession>
<dbReference type="SUPFAM" id="SSF49785">
    <property type="entry name" value="Galactose-binding domain-like"/>
    <property type="match status" value="1"/>
</dbReference>
<comment type="similarity">
    <text evidence="3">Belongs to the polysaccharide lyase 4 family.</text>
</comment>
<protein>
    <recommendedName>
        <fullName evidence="4">rhamnogalacturonan endolyase</fullName>
        <ecNumber evidence="4">4.2.2.23</ecNumber>
    </recommendedName>
</protein>
<name>A0ABR4PT53_9HELO</name>
<keyword evidence="8" id="KW-0119">Carbohydrate metabolism</keyword>
<keyword evidence="5" id="KW-0964">Secreted</keyword>
<dbReference type="CDD" id="cd10316">
    <property type="entry name" value="RGL4_M"/>
    <property type="match status" value="1"/>
</dbReference>
<dbReference type="EMBL" id="JBFCZG010000001">
    <property type="protein sequence ID" value="KAL3426542.1"/>
    <property type="molecule type" value="Genomic_DNA"/>
</dbReference>
<comment type="catalytic activity">
    <reaction evidence="1">
        <text>Endotype eliminative cleavage of L-alpha-rhamnopyranosyl-(1-&gt;4)-alpha-D-galactopyranosyluronic acid bonds of rhamnogalacturonan I domains in ramified hairy regions of pectin leaving L-rhamnopyranose at the reducing end and 4-deoxy-4,5-unsaturated D-galactopyranosyluronic acid at the non-reducing end.</text>
        <dbReference type="EC" id="4.2.2.23"/>
    </reaction>
</comment>
<feature type="chain" id="PRO_5045831813" description="rhamnogalacturonan endolyase" evidence="10">
    <location>
        <begin position="36"/>
        <end position="598"/>
    </location>
</feature>
<evidence type="ECO:0000256" key="4">
    <source>
        <dbReference type="ARBA" id="ARBA00012437"/>
    </source>
</evidence>
<dbReference type="PANTHER" id="PTHR32018:SF1">
    <property type="entry name" value="RHAMNOGALACTURONAN ENDOLYASE"/>
    <property type="match status" value="1"/>
</dbReference>
<dbReference type="SUPFAM" id="SSF49452">
    <property type="entry name" value="Starch-binding domain-like"/>
    <property type="match status" value="1"/>
</dbReference>
<feature type="domain" description="Rhamnogalacturonan lyase" evidence="11">
    <location>
        <begin position="433"/>
        <end position="595"/>
    </location>
</feature>
<dbReference type="SUPFAM" id="SSF74650">
    <property type="entry name" value="Galactose mutarotase-like"/>
    <property type="match status" value="1"/>
</dbReference>
<evidence type="ECO:0000259" key="12">
    <source>
        <dbReference type="Pfam" id="PF14686"/>
    </source>
</evidence>
<gene>
    <name evidence="13" type="ORF">PVAG01_00051</name>
</gene>
<evidence type="ECO:0000256" key="5">
    <source>
        <dbReference type="ARBA" id="ARBA00022525"/>
    </source>
</evidence>
<dbReference type="PANTHER" id="PTHR32018">
    <property type="entry name" value="RHAMNOGALACTURONATE LYASE FAMILY PROTEIN"/>
    <property type="match status" value="1"/>
</dbReference>
<dbReference type="InterPro" id="IPR013784">
    <property type="entry name" value="Carb-bd-like_fold"/>
</dbReference>
<dbReference type="CDD" id="cd10320">
    <property type="entry name" value="RGL4_N"/>
    <property type="match status" value="1"/>
</dbReference>
<dbReference type="InterPro" id="IPR029413">
    <property type="entry name" value="RG-lyase_II"/>
</dbReference>
<organism evidence="13 14">
    <name type="scientific">Phlyctema vagabunda</name>
    <dbReference type="NCBI Taxonomy" id="108571"/>
    <lineage>
        <taxon>Eukaryota</taxon>
        <taxon>Fungi</taxon>
        <taxon>Dikarya</taxon>
        <taxon>Ascomycota</taxon>
        <taxon>Pezizomycotina</taxon>
        <taxon>Leotiomycetes</taxon>
        <taxon>Helotiales</taxon>
        <taxon>Dermateaceae</taxon>
        <taxon>Phlyctema</taxon>
    </lineage>
</organism>
<evidence type="ECO:0000259" key="11">
    <source>
        <dbReference type="Pfam" id="PF14683"/>
    </source>
</evidence>
<evidence type="ECO:0000256" key="7">
    <source>
        <dbReference type="ARBA" id="ARBA00023239"/>
    </source>
</evidence>
<dbReference type="InterPro" id="IPR029411">
    <property type="entry name" value="RG-lyase_III"/>
</dbReference>
<dbReference type="InterPro" id="IPR008979">
    <property type="entry name" value="Galactose-bd-like_sf"/>
</dbReference>
<keyword evidence="7 13" id="KW-0456">Lyase</keyword>
<dbReference type="EC" id="4.2.2.23" evidence="4"/>
<keyword evidence="14" id="KW-1185">Reference proteome</keyword>
<proteinExistence type="inferred from homology"/>
<evidence type="ECO:0000256" key="1">
    <source>
        <dbReference type="ARBA" id="ARBA00001324"/>
    </source>
</evidence>
<dbReference type="Gene3D" id="2.60.120.260">
    <property type="entry name" value="Galactose-binding domain-like"/>
    <property type="match status" value="1"/>
</dbReference>
<feature type="domain" description="Rhamnogalacturonan lyase" evidence="12">
    <location>
        <begin position="338"/>
        <end position="397"/>
    </location>
</feature>
<evidence type="ECO:0000256" key="2">
    <source>
        <dbReference type="ARBA" id="ARBA00004613"/>
    </source>
</evidence>
<dbReference type="GO" id="GO:0016829">
    <property type="term" value="F:lyase activity"/>
    <property type="evidence" value="ECO:0007669"/>
    <property type="project" value="UniProtKB-KW"/>
</dbReference>
<dbReference type="Pfam" id="PF14686">
    <property type="entry name" value="fn3_3"/>
    <property type="match status" value="1"/>
</dbReference>
<evidence type="ECO:0000256" key="9">
    <source>
        <dbReference type="ARBA" id="ARBA00023326"/>
    </source>
</evidence>
<evidence type="ECO:0000313" key="13">
    <source>
        <dbReference type="EMBL" id="KAL3426542.1"/>
    </source>
</evidence>
<dbReference type="InterPro" id="IPR051850">
    <property type="entry name" value="Polysacch_Lyase_4"/>
</dbReference>
<evidence type="ECO:0000256" key="3">
    <source>
        <dbReference type="ARBA" id="ARBA00010418"/>
    </source>
</evidence>
<keyword evidence="9" id="KW-0624">Polysaccharide degradation</keyword>
<dbReference type="Proteomes" id="UP001629113">
    <property type="component" value="Unassembled WGS sequence"/>
</dbReference>
<keyword evidence="6 10" id="KW-0732">Signal</keyword>
<evidence type="ECO:0000313" key="14">
    <source>
        <dbReference type="Proteomes" id="UP001629113"/>
    </source>
</evidence>
<evidence type="ECO:0000256" key="6">
    <source>
        <dbReference type="ARBA" id="ARBA00022729"/>
    </source>
</evidence>
<reference evidence="13 14" key="1">
    <citation type="submission" date="2024-06" db="EMBL/GenBank/DDBJ databases">
        <title>Complete genome of Phlyctema vagabunda strain 19-DSS-EL-015.</title>
        <authorList>
            <person name="Fiorenzani C."/>
        </authorList>
    </citation>
    <scope>NUCLEOTIDE SEQUENCE [LARGE SCALE GENOMIC DNA]</scope>
    <source>
        <strain evidence="13 14">19-DSS-EL-015</strain>
    </source>
</reference>
<comment type="caution">
    <text evidence="13">The sequence shown here is derived from an EMBL/GenBank/DDBJ whole genome shotgun (WGS) entry which is preliminary data.</text>
</comment>
<dbReference type="InterPro" id="IPR014718">
    <property type="entry name" value="GH-type_carb-bd"/>
</dbReference>
<dbReference type="Pfam" id="PF14683">
    <property type="entry name" value="CBM-like"/>
    <property type="match status" value="1"/>
</dbReference>
<comment type="subcellular location">
    <subcellularLocation>
        <location evidence="2">Secreted</location>
    </subcellularLocation>
</comment>
<sequence length="598" mass="65990">MRLSRWKSHGAKMKQAITLLLRAILTFLFLQEVAGTPTRNGQPFLIKINNETALIGNDFWNVTIGRQYGTKLYYKGVDLVGKAVGHYVSYNGAQSDLNLTNAYIYKKTEKYTDIAFIAKEGEFHWVLTPTLTGAYQYFVNKALPTLGEFRTLWRLANDSFTTGHTEERDQVLPTRADIIAATNVQDETWQRADGTFITKYDFSAFLPVIEDQLSYWGVYGSLAGGNGEKVGSWYVHGGKDYFNGNHLKQELMVHRETQTGDTVQLNMIHGTHFQAVSSDVFPVGKTWGPWLWYLNDGSISDVEARAKQENSAWPYDWFNDDLGFHTRGKLSGRIILSDGRPASGAAVFLGDNNSNLTALDQGAWYYYRTYADKDGNFKFDDVREGVWALQAWANGGSLGDVTTTFKLNDVSTVKGKETKIGKLTWATQGRKKIWQIGEIDRKATGFSQSGLPRSHGRVALCPANSTFTIGVSSTSDWCYAQGVLGTRTVAFNIPSLPVAQGNGTAPAAVLSIALAGYSAGVSGTFRANGVAVGSLTTGTIPTDPSVYRSGTLAGEWNLYQFTVPAAVLKTGANTVDFQITRNTTWRGFMYDSILLEWA</sequence>